<keyword evidence="1" id="KW-0472">Membrane</keyword>
<feature type="transmembrane region" description="Helical" evidence="1">
    <location>
        <begin position="6"/>
        <end position="27"/>
    </location>
</feature>
<comment type="caution">
    <text evidence="2">The sequence shown here is derived from an EMBL/GenBank/DDBJ whole genome shotgun (WGS) entry which is preliminary data.</text>
</comment>
<evidence type="ECO:0000256" key="1">
    <source>
        <dbReference type="SAM" id="Phobius"/>
    </source>
</evidence>
<evidence type="ECO:0000313" key="2">
    <source>
        <dbReference type="EMBL" id="HAF8576336.1"/>
    </source>
</evidence>
<keyword evidence="1" id="KW-1133">Transmembrane helix</keyword>
<dbReference type="EMBL" id="DAAWNC010000001">
    <property type="protein sequence ID" value="HAF8576336.1"/>
    <property type="molecule type" value="Genomic_DNA"/>
</dbReference>
<reference evidence="2" key="1">
    <citation type="journal article" date="2018" name="Genome Biol.">
        <title>SKESA: strategic k-mer extension for scrupulous assemblies.</title>
        <authorList>
            <person name="Souvorov A."/>
            <person name="Agarwala R."/>
            <person name="Lipman D.J."/>
        </authorList>
    </citation>
    <scope>NUCLEOTIDE SEQUENCE</scope>
    <source>
        <strain evidence="2">MA.MZ045</strain>
    </source>
</reference>
<organism evidence="2">
    <name type="scientific">Salmonella enterica</name>
    <name type="common">Salmonella choleraesuis</name>
    <dbReference type="NCBI Taxonomy" id="28901"/>
    <lineage>
        <taxon>Bacteria</taxon>
        <taxon>Pseudomonadati</taxon>
        <taxon>Pseudomonadota</taxon>
        <taxon>Gammaproteobacteria</taxon>
        <taxon>Enterobacterales</taxon>
        <taxon>Enterobacteriaceae</taxon>
        <taxon>Salmonella</taxon>
    </lineage>
</organism>
<keyword evidence="1" id="KW-0812">Transmembrane</keyword>
<protein>
    <submittedName>
        <fullName evidence="2">Uncharacterized protein</fullName>
    </submittedName>
</protein>
<name>A0A754AU87_SALER</name>
<dbReference type="AlphaFoldDB" id="A0A754AU87"/>
<sequence length="181" mass="20623">MLMVIQIVLILIGVISIAFFITVGFSLKPAGYNLNSMPLAKIRGNKPDLSLAPTKEEVNKMQDENEMKFKTPKRHPYYGDDLRNIFIEIKDKYSPCGDLLFRLDHLTAVKRTGEQAYFSVLYIKNDTYEGNVPYDAFMSYLKRKFMEIAAMPSTDPGVPIILTFTVTKEMATSKIRLPPED</sequence>
<gene>
    <name evidence="2" type="ORF">G5T75_000164</name>
</gene>
<reference evidence="2" key="2">
    <citation type="submission" date="2020-02" db="EMBL/GenBank/DDBJ databases">
        <authorList>
            <consortium name="NCBI Pathogen Detection Project"/>
        </authorList>
    </citation>
    <scope>NUCLEOTIDE SEQUENCE</scope>
    <source>
        <strain evidence="2">MA.MZ045</strain>
    </source>
</reference>
<dbReference type="RefSeq" id="WP_079791583.1">
    <property type="nucleotide sequence ID" value="NZ_MXLQ01000007.1"/>
</dbReference>
<proteinExistence type="predicted"/>
<accession>A0A754AU87</accession>